<protein>
    <recommendedName>
        <fullName evidence="3">26 kDa periplasmic immunogenic protein</fullName>
    </recommendedName>
</protein>
<accession>A0A1H1DKR2</accession>
<dbReference type="EMBL" id="FNKD01000003">
    <property type="protein sequence ID" value="SDQ77042.1"/>
    <property type="molecule type" value="Genomic_DNA"/>
</dbReference>
<dbReference type="InterPro" id="IPR007497">
    <property type="entry name" value="SIMPL/DUF541"/>
</dbReference>
<dbReference type="Pfam" id="PF04402">
    <property type="entry name" value="SIMPL"/>
    <property type="match status" value="1"/>
</dbReference>
<sequence length="203" mass="22398">MYYRVMTVTGVSNLSVEPNIVEVQLDVVTEGMSLSQVQQENANIMNQVIQALLQLGIARENIQTTAYTINPKYDYVDGTQVFRGYEVTNAITVKIKDIDQAGNVIDVAVQNGINRVSNIQFTVENKDVYYKQALSSALKDAYAKAQTLANTMQIGIAPYPIKITEKISEAPITYKAYATMEASTPIEPGQIVIGATVEAQFQY</sequence>
<dbReference type="PANTHER" id="PTHR34387">
    <property type="entry name" value="SLR1258 PROTEIN"/>
    <property type="match status" value="1"/>
</dbReference>
<dbReference type="RefSeq" id="WP_254788766.1">
    <property type="nucleotide sequence ID" value="NZ_FNKD01000003.1"/>
</dbReference>
<evidence type="ECO:0000313" key="2">
    <source>
        <dbReference type="Proteomes" id="UP000199444"/>
    </source>
</evidence>
<gene>
    <name evidence="1" type="ORF">SAMN05216231_2462</name>
</gene>
<dbReference type="STRING" id="553311.SAMN05216231_2462"/>
<dbReference type="PANTHER" id="PTHR34387:SF1">
    <property type="entry name" value="PERIPLASMIC IMMUNOGENIC PROTEIN"/>
    <property type="match status" value="1"/>
</dbReference>
<dbReference type="InterPro" id="IPR052022">
    <property type="entry name" value="26kDa_periplasmic_antigen"/>
</dbReference>
<dbReference type="GO" id="GO:0006974">
    <property type="term" value="P:DNA damage response"/>
    <property type="evidence" value="ECO:0007669"/>
    <property type="project" value="TreeGrafter"/>
</dbReference>
<dbReference type="Gene3D" id="3.30.110.170">
    <property type="entry name" value="Protein of unknown function (DUF541), domain 1"/>
    <property type="match status" value="1"/>
</dbReference>
<evidence type="ECO:0008006" key="3">
    <source>
        <dbReference type="Google" id="ProtNLM"/>
    </source>
</evidence>
<evidence type="ECO:0000313" key="1">
    <source>
        <dbReference type="EMBL" id="SDQ77042.1"/>
    </source>
</evidence>
<keyword evidence="2" id="KW-1185">Reference proteome</keyword>
<dbReference type="Gene3D" id="3.30.70.2970">
    <property type="entry name" value="Protein of unknown function (DUF541), domain 2"/>
    <property type="match status" value="1"/>
</dbReference>
<dbReference type="AlphaFoldDB" id="A0A1H1DKR2"/>
<name>A0A1H1DKR2_9BACI</name>
<dbReference type="Proteomes" id="UP000199444">
    <property type="component" value="Unassembled WGS sequence"/>
</dbReference>
<reference evidence="1 2" key="1">
    <citation type="submission" date="2016-10" db="EMBL/GenBank/DDBJ databases">
        <authorList>
            <person name="de Groot N.N."/>
        </authorList>
    </citation>
    <scope>NUCLEOTIDE SEQUENCE [LARGE SCALE GENOMIC DNA]</scope>
    <source>
        <strain evidence="1 2">CGMCC 1.10449</strain>
    </source>
</reference>
<organism evidence="1 2">
    <name type="scientific">Virgibacillus salinus</name>
    <dbReference type="NCBI Taxonomy" id="553311"/>
    <lineage>
        <taxon>Bacteria</taxon>
        <taxon>Bacillati</taxon>
        <taxon>Bacillota</taxon>
        <taxon>Bacilli</taxon>
        <taxon>Bacillales</taxon>
        <taxon>Bacillaceae</taxon>
        <taxon>Virgibacillus</taxon>
    </lineage>
</organism>
<proteinExistence type="predicted"/>